<evidence type="ECO:0000313" key="2">
    <source>
        <dbReference type="EMBL" id="MDA0136574.1"/>
    </source>
</evidence>
<evidence type="ECO:0000313" key="3">
    <source>
        <dbReference type="Proteomes" id="UP001147700"/>
    </source>
</evidence>
<evidence type="ECO:0008006" key="4">
    <source>
        <dbReference type="Google" id="ProtNLM"/>
    </source>
</evidence>
<keyword evidence="1" id="KW-0472">Membrane</keyword>
<keyword evidence="1" id="KW-1133">Transmembrane helix</keyword>
<dbReference type="RefSeq" id="WP_202952179.1">
    <property type="nucleotide sequence ID" value="NZ_JAPCID010000005.1"/>
</dbReference>
<proteinExistence type="predicted"/>
<protein>
    <recommendedName>
        <fullName evidence="4">CU044_5270 family protein</fullName>
    </recommendedName>
</protein>
<reference evidence="2" key="1">
    <citation type="submission" date="2022-10" db="EMBL/GenBank/DDBJ databases">
        <title>The WGS of Solirubrobacter sp. CPCC 204708.</title>
        <authorList>
            <person name="Jiang Z."/>
        </authorList>
    </citation>
    <scope>NUCLEOTIDE SEQUENCE</scope>
    <source>
        <strain evidence="2">CPCC 204708</strain>
    </source>
</reference>
<name>A0ABT4RDF5_9ACTN</name>
<evidence type="ECO:0000256" key="1">
    <source>
        <dbReference type="SAM" id="Phobius"/>
    </source>
</evidence>
<dbReference type="EMBL" id="JAPCID010000005">
    <property type="protein sequence ID" value="MDA0136574.1"/>
    <property type="molecule type" value="Genomic_DNA"/>
</dbReference>
<comment type="caution">
    <text evidence="2">The sequence shown here is derived from an EMBL/GenBank/DDBJ whole genome shotgun (WGS) entry which is preliminary data.</text>
</comment>
<gene>
    <name evidence="2" type="ORF">OJ962_03625</name>
</gene>
<accession>A0ABT4RDF5</accession>
<keyword evidence="1" id="KW-0812">Transmembrane</keyword>
<dbReference type="Proteomes" id="UP001147700">
    <property type="component" value="Unassembled WGS sequence"/>
</dbReference>
<keyword evidence="3" id="KW-1185">Reference proteome</keyword>
<feature type="transmembrane region" description="Helical" evidence="1">
    <location>
        <begin position="38"/>
        <end position="57"/>
    </location>
</feature>
<sequence>MIDTMTDEQLAETRARTHERINDEIVAPPSRRRRRLPALGLTAAVAGAAAVAAVALAPTSVPTATRPEVATAATVLRGLEPQPLPKLGPGEFYAVRVVQRQAENPAEALDSRYWTDANGKVFERVLYQGDVKREGVLGQVDARNGVLTPAGEGSYPRLPEDVKDVPEDLRRMARTFGLERDKDAEPTTRSYVLAASELVFDPRGTSPEVLRAVWEVLSGLPGMKLVGDVKDPLGRPGKAVEADGDPVNHEGVGVRLIVNPDSGRPLAFIHYRRKDGVVKPWLETFRTEGVTKDADTLP</sequence>
<organism evidence="2 3">
    <name type="scientific">Solirubrobacter deserti</name>
    <dbReference type="NCBI Taxonomy" id="2282478"/>
    <lineage>
        <taxon>Bacteria</taxon>
        <taxon>Bacillati</taxon>
        <taxon>Actinomycetota</taxon>
        <taxon>Thermoleophilia</taxon>
        <taxon>Solirubrobacterales</taxon>
        <taxon>Solirubrobacteraceae</taxon>
        <taxon>Solirubrobacter</taxon>
    </lineage>
</organism>